<keyword evidence="2" id="KW-1185">Reference proteome</keyword>
<proteinExistence type="predicted"/>
<gene>
    <name evidence="1" type="ORF">LDLAKGPJ_00055</name>
</gene>
<evidence type="ECO:0000313" key="2">
    <source>
        <dbReference type="Proteomes" id="UP001156259"/>
    </source>
</evidence>
<dbReference type="Proteomes" id="UP001156259">
    <property type="component" value="Segment"/>
</dbReference>
<dbReference type="EMBL" id="OP880252">
    <property type="protein sequence ID" value="WAE39479.1"/>
    <property type="molecule type" value="Genomic_DNA"/>
</dbReference>
<name>A0A9E8V7Z4_9CAUD</name>
<sequence length="237" mass="28361">MLGIRGFNTKKCRLCGKEGVPRAYIKGYGYICEQHLIKRPYDWRNEICKGKRINEDFTWGIELEFCKPFEIHEDIRRSLFARLATRGYIPTEDGTISDIEWKSPIFQSRQALITSLRSPMQIYSEYFKRYIVSTHVHVGSIPSTYYWKLEEVQPHLGDVCIDERLWGRLPNDYCHMNESDDRYFFVNLKTGERGDVEFRLPRITTYRQLLLLTLFIKRFIKHPDKFEEIQDKMVKRL</sequence>
<protein>
    <submittedName>
        <fullName evidence="1">Uncharacterized protein</fullName>
    </submittedName>
</protein>
<reference evidence="1 2" key="1">
    <citation type="submission" date="2022-10" db="EMBL/GenBank/DDBJ databases">
        <title>Evolutionary Diversification of Methanotrophic Ca. Methanophagales (ANME-1) and Their Expansive Virome.</title>
        <authorList>
            <person name="Laso-Perez R."/>
            <person name="Wu F."/>
            <person name="Cremiere A."/>
            <person name="Speth D.R."/>
            <person name="Magyar J.S."/>
            <person name="Krupovic M."/>
            <person name="Orphan V.J."/>
        </authorList>
    </citation>
    <scope>NUCLEOTIDE SEQUENCE [LARGE SCALE GENOMIC DNA]</scope>
</reference>
<accession>A0A9E8V7Z4</accession>
<organism evidence="1 2">
    <name type="scientific">Methanophagales virus GBV301</name>
    <dbReference type="NCBI Taxonomy" id="2999280"/>
    <lineage>
        <taxon>Viruses</taxon>
        <taxon>Duplodnaviria</taxon>
        <taxon>Heunggongvirae</taxon>
        <taxon>Uroviricota</taxon>
        <taxon>Caudoviricetes</taxon>
        <taxon>Nakonvirales</taxon>
        <taxon>Ekchuahviridae</taxon>
        <taxon>Kukulkanvirus</taxon>
        <taxon>Kukulkanvirus guaymasense</taxon>
    </lineage>
</organism>
<evidence type="ECO:0000313" key="1">
    <source>
        <dbReference type="EMBL" id="WAE39479.1"/>
    </source>
</evidence>